<accession>A0A4V1ZBC0</accession>
<dbReference type="OrthoDB" id="882914at2"/>
<organism evidence="2 3">
    <name type="scientific">Hymenobacter persicinus</name>
    <dbReference type="NCBI Taxonomy" id="2025506"/>
    <lineage>
        <taxon>Bacteria</taxon>
        <taxon>Pseudomonadati</taxon>
        <taxon>Bacteroidota</taxon>
        <taxon>Cytophagia</taxon>
        <taxon>Cytophagales</taxon>
        <taxon>Hymenobacteraceae</taxon>
        <taxon>Hymenobacter</taxon>
    </lineage>
</organism>
<gene>
    <name evidence="2" type="ORF">EWM57_00570</name>
</gene>
<feature type="region of interest" description="Disordered" evidence="1">
    <location>
        <begin position="101"/>
        <end position="125"/>
    </location>
</feature>
<protein>
    <submittedName>
        <fullName evidence="2">Uncharacterized protein</fullName>
    </submittedName>
</protein>
<name>A0A4V1ZBC0_9BACT</name>
<comment type="caution">
    <text evidence="2">The sequence shown here is derived from an EMBL/GenBank/DDBJ whole genome shotgun (WGS) entry which is preliminary data.</text>
</comment>
<dbReference type="EMBL" id="SEWE01000001">
    <property type="protein sequence ID" value="RYU84851.1"/>
    <property type="molecule type" value="Genomic_DNA"/>
</dbReference>
<proteinExistence type="predicted"/>
<feature type="compositionally biased region" description="Low complexity" evidence="1">
    <location>
        <begin position="199"/>
        <end position="208"/>
    </location>
</feature>
<evidence type="ECO:0000256" key="1">
    <source>
        <dbReference type="SAM" id="MobiDB-lite"/>
    </source>
</evidence>
<dbReference type="Proteomes" id="UP000294155">
    <property type="component" value="Unassembled WGS sequence"/>
</dbReference>
<evidence type="ECO:0000313" key="3">
    <source>
        <dbReference type="Proteomes" id="UP000294155"/>
    </source>
</evidence>
<keyword evidence="3" id="KW-1185">Reference proteome</keyword>
<dbReference type="AlphaFoldDB" id="A0A4V1ZBC0"/>
<reference evidence="2 3" key="1">
    <citation type="submission" date="2019-02" db="EMBL/GenBank/DDBJ databases">
        <title>Bacterial novel species isolated from soil.</title>
        <authorList>
            <person name="Jung H.-Y."/>
        </authorList>
    </citation>
    <scope>NUCLEOTIDE SEQUENCE [LARGE SCALE GENOMIC DNA]</scope>
    <source>
        <strain evidence="2 3">1-3-3-3</strain>
    </source>
</reference>
<evidence type="ECO:0000313" key="2">
    <source>
        <dbReference type="EMBL" id="RYU84851.1"/>
    </source>
</evidence>
<sequence length="226" mass="23310">MRSGILLLAVILALGALAALLWWRFKGPGKPVAPVAALATRNHHSLRTFHYETAAAAQAAEKAATTDVGEALARLLPKEDLAVPESVQSAEEAAAAVVVDSSEPLLEEPEEATQDVPAEDAPRPSSIRHAAGALASLLDAQEGAATPLAPTPEPTAEADEEPAEALFHNPLTAPAPTANDQANRAAEIALRQQRRARMSADAAAQRAALSSLFPGAGSPIPTAKPS</sequence>
<feature type="region of interest" description="Disordered" evidence="1">
    <location>
        <begin position="191"/>
        <end position="226"/>
    </location>
</feature>
<dbReference type="RefSeq" id="WP_129919187.1">
    <property type="nucleotide sequence ID" value="NZ_SEWE01000001.1"/>
</dbReference>